<dbReference type="CDD" id="cd01949">
    <property type="entry name" value="GGDEF"/>
    <property type="match status" value="1"/>
</dbReference>
<dbReference type="PROSITE" id="PS50112">
    <property type="entry name" value="PAS"/>
    <property type="match status" value="2"/>
</dbReference>
<dbReference type="InterPro" id="IPR052155">
    <property type="entry name" value="Biofilm_reg_signaling"/>
</dbReference>
<evidence type="ECO:0000313" key="4">
    <source>
        <dbReference type="EMBL" id="SDI80404.1"/>
    </source>
</evidence>
<dbReference type="SUPFAM" id="SSF55073">
    <property type="entry name" value="Nucleotide cyclase"/>
    <property type="match status" value="1"/>
</dbReference>
<name>A0A1G8NJK0_9FIRM</name>
<dbReference type="AlphaFoldDB" id="A0A1G8NJK0"/>
<dbReference type="EMBL" id="FNEH01000015">
    <property type="protein sequence ID" value="SDI80404.1"/>
    <property type="molecule type" value="Genomic_DNA"/>
</dbReference>
<reference evidence="4 5" key="1">
    <citation type="submission" date="2016-10" db="EMBL/GenBank/DDBJ databases">
        <authorList>
            <person name="de Groot N.N."/>
        </authorList>
    </citation>
    <scope>NUCLEOTIDE SEQUENCE [LARGE SCALE GENOMIC DNA]</scope>
    <source>
        <strain evidence="4 5">WG7</strain>
    </source>
</reference>
<feature type="domain" description="GGDEF" evidence="3">
    <location>
        <begin position="409"/>
        <end position="539"/>
    </location>
</feature>
<dbReference type="NCBIfam" id="TIGR00229">
    <property type="entry name" value="sensory_box"/>
    <property type="match status" value="3"/>
</dbReference>
<dbReference type="SMART" id="SM00091">
    <property type="entry name" value="PAS"/>
    <property type="match status" value="3"/>
</dbReference>
<dbReference type="InterPro" id="IPR000014">
    <property type="entry name" value="PAS"/>
</dbReference>
<dbReference type="InterPro" id="IPR035965">
    <property type="entry name" value="PAS-like_dom_sf"/>
</dbReference>
<dbReference type="Pfam" id="PF00990">
    <property type="entry name" value="GGDEF"/>
    <property type="match status" value="1"/>
</dbReference>
<dbReference type="Pfam" id="PF08447">
    <property type="entry name" value="PAS_3"/>
    <property type="match status" value="1"/>
</dbReference>
<evidence type="ECO:0000259" key="2">
    <source>
        <dbReference type="PROSITE" id="PS50113"/>
    </source>
</evidence>
<dbReference type="FunFam" id="3.30.70.270:FF:000001">
    <property type="entry name" value="Diguanylate cyclase domain protein"/>
    <property type="match status" value="1"/>
</dbReference>
<dbReference type="InterPro" id="IPR001610">
    <property type="entry name" value="PAC"/>
</dbReference>
<evidence type="ECO:0000313" key="5">
    <source>
        <dbReference type="Proteomes" id="UP000198945"/>
    </source>
</evidence>
<dbReference type="PANTHER" id="PTHR44757:SF2">
    <property type="entry name" value="BIOFILM ARCHITECTURE MAINTENANCE PROTEIN MBAA"/>
    <property type="match status" value="1"/>
</dbReference>
<dbReference type="Gene3D" id="3.30.450.20">
    <property type="entry name" value="PAS domain"/>
    <property type="match status" value="3"/>
</dbReference>
<gene>
    <name evidence="4" type="ORF">SAMN04515654_11542</name>
</gene>
<accession>A0A1G8NJK0</accession>
<sequence length="539" mass="63591">MERDDQLMKNLINKLSIGVVIADQQGQFLFTNQTIREMTGYTEAEIKTMKDWYKKAYPDPKSREKAKRYFEYDLENNIQDRTYKITTAAGDYKYFNFRYSQLDEEKMLFEIIDISHRIQQKQELKNQNIIFENFFTNSLEGIILLNSEFRILDANNKFEEIFEISKSDIKNKLVLNVVDLYEESNNIEKEINEILAKEDWENEVRFKVDNKIKYCNVHIFSVDNKEHDRLIYAVVDDITESKEREKELKEVKERLELAVSGATIGIWDWNAAEEYIHFNENWAQMLGYELSELENNLNTWLNLVHPDDKEQALKDLEDHLEGKTEKYYNEHRLKTKSGSWKWIRDIGKVTERDEAGNAIRIVGVHIDIDREKRAAAEIEYLSNHDELTGLYNRRYFNEELKRLSNSRKYPISIIVGDINRLKDINDNYGHSMGDRYIKKTAEAIKSSLRTEDIVARIGGDEFVVILPDTNYDAAEEVTERILDRIEEVNKNEELPEPLSVALGYETTDCKNQDHGIKNIKKCYNKADEKMYEQKFTGRC</sequence>
<dbReference type="InterPro" id="IPR043128">
    <property type="entry name" value="Rev_trsase/Diguanyl_cyclase"/>
</dbReference>
<proteinExistence type="predicted"/>
<dbReference type="CDD" id="cd00130">
    <property type="entry name" value="PAS"/>
    <property type="match status" value="3"/>
</dbReference>
<dbReference type="PANTHER" id="PTHR44757">
    <property type="entry name" value="DIGUANYLATE CYCLASE DGCP"/>
    <property type="match status" value="1"/>
</dbReference>
<organism evidence="4 5">
    <name type="scientific">Halanaerobium congolense</name>
    <dbReference type="NCBI Taxonomy" id="54121"/>
    <lineage>
        <taxon>Bacteria</taxon>
        <taxon>Bacillati</taxon>
        <taxon>Bacillota</taxon>
        <taxon>Clostridia</taxon>
        <taxon>Halanaerobiales</taxon>
        <taxon>Halanaerobiaceae</taxon>
        <taxon>Halanaerobium</taxon>
    </lineage>
</organism>
<dbReference type="SUPFAM" id="SSF55785">
    <property type="entry name" value="PYP-like sensor domain (PAS domain)"/>
    <property type="match status" value="3"/>
</dbReference>
<evidence type="ECO:0000259" key="1">
    <source>
        <dbReference type="PROSITE" id="PS50112"/>
    </source>
</evidence>
<dbReference type="PROSITE" id="PS50887">
    <property type="entry name" value="GGDEF"/>
    <property type="match status" value="1"/>
</dbReference>
<dbReference type="Proteomes" id="UP000198945">
    <property type="component" value="Unassembled WGS sequence"/>
</dbReference>
<protein>
    <submittedName>
        <fullName evidence="4">PAS domain S-box-containing protein/diguanylate cyclase (GGDEF) domain-containing protein</fullName>
    </submittedName>
</protein>
<dbReference type="RefSeq" id="WP_089717015.1">
    <property type="nucleotide sequence ID" value="NZ_FNEH01000015.1"/>
</dbReference>
<dbReference type="Pfam" id="PF13426">
    <property type="entry name" value="PAS_9"/>
    <property type="match status" value="1"/>
</dbReference>
<dbReference type="InterPro" id="IPR000700">
    <property type="entry name" value="PAS-assoc_C"/>
</dbReference>
<dbReference type="InterPro" id="IPR000160">
    <property type="entry name" value="GGDEF_dom"/>
</dbReference>
<dbReference type="SMART" id="SM00267">
    <property type="entry name" value="GGDEF"/>
    <property type="match status" value="1"/>
</dbReference>
<feature type="domain" description="PAC" evidence="2">
    <location>
        <begin position="327"/>
        <end position="380"/>
    </location>
</feature>
<evidence type="ECO:0000259" key="3">
    <source>
        <dbReference type="PROSITE" id="PS50887"/>
    </source>
</evidence>
<dbReference type="NCBIfam" id="TIGR00254">
    <property type="entry name" value="GGDEF"/>
    <property type="match status" value="1"/>
</dbReference>
<dbReference type="PROSITE" id="PS50113">
    <property type="entry name" value="PAC"/>
    <property type="match status" value="1"/>
</dbReference>
<feature type="domain" description="PAS" evidence="1">
    <location>
        <begin position="251"/>
        <end position="323"/>
    </location>
</feature>
<dbReference type="Gene3D" id="3.30.70.270">
    <property type="match status" value="1"/>
</dbReference>
<dbReference type="Pfam" id="PF13188">
    <property type="entry name" value="PAS_8"/>
    <property type="match status" value="1"/>
</dbReference>
<feature type="domain" description="PAS" evidence="1">
    <location>
        <begin position="4"/>
        <end position="77"/>
    </location>
</feature>
<dbReference type="InterPro" id="IPR029787">
    <property type="entry name" value="Nucleotide_cyclase"/>
</dbReference>
<dbReference type="InterPro" id="IPR013655">
    <property type="entry name" value="PAS_fold_3"/>
</dbReference>
<dbReference type="SMART" id="SM00086">
    <property type="entry name" value="PAC"/>
    <property type="match status" value="2"/>
</dbReference>